<protein>
    <submittedName>
        <fullName evidence="2">Uncharacterized protein</fullName>
    </submittedName>
</protein>
<feature type="compositionally biased region" description="Basic and acidic residues" evidence="1">
    <location>
        <begin position="363"/>
        <end position="384"/>
    </location>
</feature>
<name>A0A0F8ZMB5_9ZZZZ</name>
<comment type="caution">
    <text evidence="2">The sequence shown here is derived from an EMBL/GenBank/DDBJ whole genome shotgun (WGS) entry which is preliminary data.</text>
</comment>
<feature type="region of interest" description="Disordered" evidence="1">
    <location>
        <begin position="358"/>
        <end position="384"/>
    </location>
</feature>
<accession>A0A0F8ZMB5</accession>
<feature type="non-terminal residue" evidence="2">
    <location>
        <position position="411"/>
    </location>
</feature>
<feature type="compositionally biased region" description="Low complexity" evidence="1">
    <location>
        <begin position="221"/>
        <end position="242"/>
    </location>
</feature>
<feature type="region of interest" description="Disordered" evidence="1">
    <location>
        <begin position="220"/>
        <end position="243"/>
    </location>
</feature>
<organism evidence="2">
    <name type="scientific">marine sediment metagenome</name>
    <dbReference type="NCBI Taxonomy" id="412755"/>
    <lineage>
        <taxon>unclassified sequences</taxon>
        <taxon>metagenomes</taxon>
        <taxon>ecological metagenomes</taxon>
    </lineage>
</organism>
<evidence type="ECO:0000256" key="1">
    <source>
        <dbReference type="SAM" id="MobiDB-lite"/>
    </source>
</evidence>
<evidence type="ECO:0000313" key="2">
    <source>
        <dbReference type="EMBL" id="KKK94983.1"/>
    </source>
</evidence>
<dbReference type="EMBL" id="LAZR01047111">
    <property type="protein sequence ID" value="KKK94983.1"/>
    <property type="molecule type" value="Genomic_DNA"/>
</dbReference>
<sequence length="411" mass="45487">MADEQEEQEQGTFSKVRKAVGGAVTAATDNPVTRNMSTALMQGAFEKFGQAFNDTGDVKRDAATREGRMAPWRAAGAKAAGALEQRWMKMEYEDFQKSSVAAFSEGSSGLIEEFQLENKLADEGQMVDAQGKVIQLDTTKQEDRARLVRYRSELFTKFYAKQTDMVQSLTAEGVKFPHNTMIREQMMNVFETSTNQLMNTAKPQERVETERAYSDIEVQERNAASAERQSRASATAAKAAQRPVSVKEALADPSIGVQNILPWAEDVMMNSPQAGAYIEQGKAVLTSMLHDKHKAEFVTGGGKEKEYDLLDPENIAWVDSQLAQSGGAIQRAATVEFVKAKDPKAAEAAKQHSPQYYDMMSGETKDTPKGILSDKRITEDQRDDNVKAWKEPLAAKLEAYMADPNNDPDIE</sequence>
<proteinExistence type="predicted"/>
<reference evidence="2" key="1">
    <citation type="journal article" date="2015" name="Nature">
        <title>Complex archaea that bridge the gap between prokaryotes and eukaryotes.</title>
        <authorList>
            <person name="Spang A."/>
            <person name="Saw J.H."/>
            <person name="Jorgensen S.L."/>
            <person name="Zaremba-Niedzwiedzka K."/>
            <person name="Martijn J."/>
            <person name="Lind A.E."/>
            <person name="van Eijk R."/>
            <person name="Schleper C."/>
            <person name="Guy L."/>
            <person name="Ettema T.J."/>
        </authorList>
    </citation>
    <scope>NUCLEOTIDE SEQUENCE</scope>
</reference>
<dbReference type="AlphaFoldDB" id="A0A0F8ZMB5"/>
<gene>
    <name evidence="2" type="ORF">LCGC14_2677360</name>
</gene>